<dbReference type="InterPro" id="IPR008197">
    <property type="entry name" value="WAP_dom"/>
</dbReference>
<gene>
    <name evidence="5" type="ORF">MENT_LOCUS12865</name>
</gene>
<dbReference type="OrthoDB" id="4473401at2759"/>
<name>A0A6V7UGY4_MELEN</name>
<evidence type="ECO:0000313" key="6">
    <source>
        <dbReference type="Proteomes" id="UP000580250"/>
    </source>
</evidence>
<dbReference type="GO" id="GO:0030182">
    <property type="term" value="P:neuron differentiation"/>
    <property type="evidence" value="ECO:0007669"/>
    <property type="project" value="TreeGrafter"/>
</dbReference>
<dbReference type="PROSITE" id="PS51390">
    <property type="entry name" value="WAP"/>
    <property type="match status" value="1"/>
</dbReference>
<feature type="domain" description="Fibronectin type-III" evidence="3">
    <location>
        <begin position="184"/>
        <end position="290"/>
    </location>
</feature>
<feature type="region of interest" description="Disordered" evidence="1">
    <location>
        <begin position="646"/>
        <end position="681"/>
    </location>
</feature>
<dbReference type="InterPro" id="IPR036116">
    <property type="entry name" value="FN3_sf"/>
</dbReference>
<feature type="domain" description="WAP" evidence="4">
    <location>
        <begin position="125"/>
        <end position="175"/>
    </location>
</feature>
<dbReference type="PROSITE" id="PS50853">
    <property type="entry name" value="FN3"/>
    <property type="match status" value="1"/>
</dbReference>
<feature type="transmembrane region" description="Helical" evidence="2">
    <location>
        <begin position="12"/>
        <end position="30"/>
    </location>
</feature>
<organism evidence="5 6">
    <name type="scientific">Meloidogyne enterolobii</name>
    <name type="common">Root-knot nematode worm</name>
    <name type="synonym">Meloidogyne mayaguensis</name>
    <dbReference type="NCBI Taxonomy" id="390850"/>
    <lineage>
        <taxon>Eukaryota</taxon>
        <taxon>Metazoa</taxon>
        <taxon>Ecdysozoa</taxon>
        <taxon>Nematoda</taxon>
        <taxon>Chromadorea</taxon>
        <taxon>Rhabditida</taxon>
        <taxon>Tylenchina</taxon>
        <taxon>Tylenchomorpha</taxon>
        <taxon>Tylenchoidea</taxon>
        <taxon>Meloidogynidae</taxon>
        <taxon>Meloidogyninae</taxon>
        <taxon>Meloidogyne</taxon>
    </lineage>
</organism>
<proteinExistence type="predicted"/>
<dbReference type="GO" id="GO:0030414">
    <property type="term" value="F:peptidase inhibitor activity"/>
    <property type="evidence" value="ECO:0007669"/>
    <property type="project" value="InterPro"/>
</dbReference>
<evidence type="ECO:0000259" key="4">
    <source>
        <dbReference type="PROSITE" id="PS51390"/>
    </source>
</evidence>
<dbReference type="Gene3D" id="4.10.75.10">
    <property type="entry name" value="Elafin-like"/>
    <property type="match status" value="1"/>
</dbReference>
<dbReference type="InterPro" id="IPR013783">
    <property type="entry name" value="Ig-like_fold"/>
</dbReference>
<evidence type="ECO:0000256" key="1">
    <source>
        <dbReference type="SAM" id="MobiDB-lite"/>
    </source>
</evidence>
<dbReference type="InterPro" id="IPR042447">
    <property type="entry name" value="Anosmin-1"/>
</dbReference>
<dbReference type="PANTHER" id="PTHR14131:SF5">
    <property type="entry name" value="ANOSMIN-1"/>
    <property type="match status" value="1"/>
</dbReference>
<dbReference type="CDD" id="cd00063">
    <property type="entry name" value="FN3"/>
    <property type="match status" value="1"/>
</dbReference>
<dbReference type="Pfam" id="PF00095">
    <property type="entry name" value="WAP"/>
    <property type="match status" value="1"/>
</dbReference>
<dbReference type="SMART" id="SM00060">
    <property type="entry name" value="FN3"/>
    <property type="match status" value="3"/>
</dbReference>
<dbReference type="Proteomes" id="UP000580250">
    <property type="component" value="Unassembled WGS sequence"/>
</dbReference>
<feature type="compositionally biased region" description="Basic and acidic residues" evidence="1">
    <location>
        <begin position="661"/>
        <end position="670"/>
    </location>
</feature>
<protein>
    <submittedName>
        <fullName evidence="5">Uncharacterized protein</fullName>
    </submittedName>
</protein>
<dbReference type="AlphaFoldDB" id="A0A6V7UGY4"/>
<keyword evidence="2" id="KW-0812">Transmembrane</keyword>
<evidence type="ECO:0000313" key="5">
    <source>
        <dbReference type="EMBL" id="CAD2157886.1"/>
    </source>
</evidence>
<dbReference type="SUPFAM" id="SSF49265">
    <property type="entry name" value="Fibronectin type III"/>
    <property type="match status" value="2"/>
</dbReference>
<dbReference type="GO" id="GO:0005576">
    <property type="term" value="C:extracellular region"/>
    <property type="evidence" value="ECO:0007669"/>
    <property type="project" value="InterPro"/>
</dbReference>
<reference evidence="5 6" key="1">
    <citation type="submission" date="2020-08" db="EMBL/GenBank/DDBJ databases">
        <authorList>
            <person name="Koutsovoulos G."/>
            <person name="Danchin GJ E."/>
        </authorList>
    </citation>
    <scope>NUCLEOTIDE SEQUENCE [LARGE SCALE GENOMIC DNA]</scope>
</reference>
<dbReference type="EMBL" id="CAJEWN010000068">
    <property type="protein sequence ID" value="CAD2157886.1"/>
    <property type="molecule type" value="Genomic_DNA"/>
</dbReference>
<evidence type="ECO:0000259" key="3">
    <source>
        <dbReference type="PROSITE" id="PS50853"/>
    </source>
</evidence>
<dbReference type="InterPro" id="IPR036645">
    <property type="entry name" value="Elafin-like_sf"/>
</dbReference>
<comment type="caution">
    <text evidence="5">The sequence shown here is derived from an EMBL/GenBank/DDBJ whole genome shotgun (WGS) entry which is preliminary data.</text>
</comment>
<sequence>MNINEFPSYLNFNLLFPLIYQFIIFLNPILNLNYSVTSAVDDLFSARCQSRCLSDLETRHKNNAETRRLLRHQISNLCKEDLQCSSCLIPCRELILNYDLCDQTFCGEAPEPNHCRQSCTFIQNAVNRSGHCPKLQTRQWIADTECSAFCDSDTDCAEIEKCCSFGCSRTCLVPKLNDSRLLPMPEGITVQERKRKRSAILRWVMKRMTPQHTSTYANLFVIQWRWSLNKDPETMTPWQTVMVRNKMYAILKHLLTPGRYYLFRVAAVNVYGTYGFSQPSHPPFKLTKEVKSPSPPNNFTVLPLGDDIQSNTGEVAKIGWSPPISDIPIKDYRLSWWKTSLELAKVFELRQRRSSKGHDEDDYDGTELSEIDQEPLRRSLVLPSSTTKTQINGLEQNQVYIVELLATVDTSEGELRGEPAVLFLKTGATFQKKQSKNNSHVENLLPFSNEKNDFVEQSKNHQNLHYVAQVKTPFFEGNHLKTIISWNDHPSCNDNKLLENQLRHQFRVFVRSMRCLNQLPPQEFYVHNCVATLENLQFQCEYYVRIESYVVNEDQQRLKNNNENLIARLTFSTLPCEQTLSDIPLPCKSSEDFGKRINWPYSNSDKLPALALPLNGTNSAETTTRSTKLSSNTGREWLPIEELIENSEGDKNNKEIPTIENSKRLREDNNKRKKSAENSNQQDIQRLNCLATSISTADCSWTWQRQFEPKNNQLIGFRTVLSSTLFHTPSKVAIVGPEQRIEHLTDLNPKAVYRFRLQAITSLGLGAELVEHFSTGHLAISSFQSSNPEFDSEMSFHIGASKINGLTDEQYPSIMDLPWNSDSSTLRISITHNLRRAFIILILTLICLFNCF</sequence>
<dbReference type="GO" id="GO:0009986">
    <property type="term" value="C:cell surface"/>
    <property type="evidence" value="ECO:0007669"/>
    <property type="project" value="TreeGrafter"/>
</dbReference>
<accession>A0A6V7UGY4</accession>
<dbReference type="InterPro" id="IPR003961">
    <property type="entry name" value="FN3_dom"/>
</dbReference>
<keyword evidence="2" id="KW-1133">Transmembrane helix</keyword>
<dbReference type="SMART" id="SM00217">
    <property type="entry name" value="WAP"/>
    <property type="match status" value="1"/>
</dbReference>
<dbReference type="Gene3D" id="2.60.40.10">
    <property type="entry name" value="Immunoglobulins"/>
    <property type="match status" value="3"/>
</dbReference>
<dbReference type="PANTHER" id="PTHR14131">
    <property type="entry name" value="ANOSMIN"/>
    <property type="match status" value="1"/>
</dbReference>
<dbReference type="SUPFAM" id="SSF57256">
    <property type="entry name" value="Elafin-like"/>
    <property type="match status" value="1"/>
</dbReference>
<keyword evidence="2" id="KW-0472">Membrane</keyword>
<evidence type="ECO:0000256" key="2">
    <source>
        <dbReference type="SAM" id="Phobius"/>
    </source>
</evidence>